<comment type="caution">
    <text evidence="4">The sequence shown here is derived from an EMBL/GenBank/DDBJ whole genome shotgun (WGS) entry which is preliminary data.</text>
</comment>
<dbReference type="InterPro" id="IPR005135">
    <property type="entry name" value="Endo/exonuclease/phosphatase"/>
</dbReference>
<dbReference type="InterPro" id="IPR036691">
    <property type="entry name" value="Endo/exonu/phosph_ase_sf"/>
</dbReference>
<dbReference type="Gene3D" id="3.60.10.10">
    <property type="entry name" value="Endonuclease/exonuclease/phosphatase"/>
    <property type="match status" value="1"/>
</dbReference>
<evidence type="ECO:0000313" key="4">
    <source>
        <dbReference type="EMBL" id="CAG5102772.1"/>
    </source>
</evidence>
<dbReference type="EMBL" id="CAJNRD030001123">
    <property type="protein sequence ID" value="CAG5102772.1"/>
    <property type="molecule type" value="Genomic_DNA"/>
</dbReference>
<reference evidence="4" key="1">
    <citation type="submission" date="2021-04" db="EMBL/GenBank/DDBJ databases">
        <authorList>
            <person name="Chebbi M.A.C M."/>
        </authorList>
    </citation>
    <scope>NUCLEOTIDE SEQUENCE</scope>
</reference>
<accession>A0A8J2MQ21</accession>
<protein>
    <recommendedName>
        <fullName evidence="3">Endonuclease/exonuclease/phosphatase domain-containing protein</fullName>
    </recommendedName>
</protein>
<sequence length="580" mass="65811">MCGTMDILRINSHMLMMMNSKMIEQYILQKNNLDQKTTPVIPPKRGRASTQQLLAVAANTCTPITNFIIDSKRKRESADHSPPEEQDQPQKLIKKGVTPVDFTSSVSTELNDTVIMEKILEELKDMRTDQAKKHKELTDKLNKKLKDDEIAFDGIQKNLDSLRNELQDSKTDLNKRIEALKKITNEIIKQLNSRIDSLERENKKTKISIVGLSLTSNNHAEEIKIFLESKFEECIPSISLIEFTMRLIVDLEREIDWNVRQLIKQLRTEGKNCIRKGNKVLVDDLVYSWSEKANKMLSQLKKNHAHSSSMVQSGNFSKNSLIGNLDIIATCKTWVTQPYSPGFLENFNTYWSKALREHAVGRASGGLLTAIIKQHDNSLIDASPWWIFNEIQLGSSVAILGSVYLHKCLDFNYLLETLQGTIDDIKATRSFDLFIIGGDMNAKVGLLNPWPADLFAGYQILDTFRTTDDSTCERGRKIMDFMVENDFVLINGKTISDSPAQPTFDCSGSSIIDLIWIDISSLHVVNDLEVLLETSLSDHHPVCLSISLETFIQPDKNENVKSARLVRINWSENAADQYLE</sequence>
<dbReference type="GO" id="GO:0003824">
    <property type="term" value="F:catalytic activity"/>
    <property type="evidence" value="ECO:0007669"/>
    <property type="project" value="InterPro"/>
</dbReference>
<feature type="region of interest" description="Disordered" evidence="2">
    <location>
        <begin position="72"/>
        <end position="94"/>
    </location>
</feature>
<evidence type="ECO:0000313" key="5">
    <source>
        <dbReference type="Proteomes" id="UP000786811"/>
    </source>
</evidence>
<dbReference type="Proteomes" id="UP000786811">
    <property type="component" value="Unassembled WGS sequence"/>
</dbReference>
<feature type="domain" description="Endonuclease/exonuclease/phosphatase" evidence="3">
    <location>
        <begin position="402"/>
        <end position="542"/>
    </location>
</feature>
<keyword evidence="5" id="KW-1185">Reference proteome</keyword>
<gene>
    <name evidence="4" type="ORF">HICCMSTLAB_LOCUS11176</name>
</gene>
<evidence type="ECO:0000259" key="3">
    <source>
        <dbReference type="Pfam" id="PF14529"/>
    </source>
</evidence>
<feature type="coiled-coil region" evidence="1">
    <location>
        <begin position="120"/>
        <end position="208"/>
    </location>
</feature>
<dbReference type="SUPFAM" id="SSF56219">
    <property type="entry name" value="DNase I-like"/>
    <property type="match status" value="1"/>
</dbReference>
<proteinExistence type="predicted"/>
<organism evidence="4 5">
    <name type="scientific">Cotesia congregata</name>
    <name type="common">Parasitoid wasp</name>
    <name type="synonym">Apanteles congregatus</name>
    <dbReference type="NCBI Taxonomy" id="51543"/>
    <lineage>
        <taxon>Eukaryota</taxon>
        <taxon>Metazoa</taxon>
        <taxon>Ecdysozoa</taxon>
        <taxon>Arthropoda</taxon>
        <taxon>Hexapoda</taxon>
        <taxon>Insecta</taxon>
        <taxon>Pterygota</taxon>
        <taxon>Neoptera</taxon>
        <taxon>Endopterygota</taxon>
        <taxon>Hymenoptera</taxon>
        <taxon>Apocrita</taxon>
        <taxon>Ichneumonoidea</taxon>
        <taxon>Braconidae</taxon>
        <taxon>Microgastrinae</taxon>
        <taxon>Cotesia</taxon>
    </lineage>
</organism>
<dbReference type="AlphaFoldDB" id="A0A8J2MQ21"/>
<name>A0A8J2MQ21_COTCN</name>
<dbReference type="Pfam" id="PF14529">
    <property type="entry name" value="Exo_endo_phos_2"/>
    <property type="match status" value="1"/>
</dbReference>
<feature type="compositionally biased region" description="Basic and acidic residues" evidence="2">
    <location>
        <begin position="72"/>
        <end position="83"/>
    </location>
</feature>
<keyword evidence="1" id="KW-0175">Coiled coil</keyword>
<dbReference type="OrthoDB" id="7700971at2759"/>
<evidence type="ECO:0000256" key="2">
    <source>
        <dbReference type="SAM" id="MobiDB-lite"/>
    </source>
</evidence>
<evidence type="ECO:0000256" key="1">
    <source>
        <dbReference type="SAM" id="Coils"/>
    </source>
</evidence>